<comment type="caution">
    <text evidence="1">The sequence shown here is derived from an EMBL/GenBank/DDBJ whole genome shotgun (WGS) entry which is preliminary data.</text>
</comment>
<gene>
    <name evidence="1" type="ORF">FSARC_4807</name>
</gene>
<protein>
    <submittedName>
        <fullName evidence="1">Uncharacterized protein</fullName>
    </submittedName>
</protein>
<organism evidence="1 2">
    <name type="scientific">Fusarium sarcochroum</name>
    <dbReference type="NCBI Taxonomy" id="1208366"/>
    <lineage>
        <taxon>Eukaryota</taxon>
        <taxon>Fungi</taxon>
        <taxon>Dikarya</taxon>
        <taxon>Ascomycota</taxon>
        <taxon>Pezizomycotina</taxon>
        <taxon>Sordariomycetes</taxon>
        <taxon>Hypocreomycetidae</taxon>
        <taxon>Hypocreales</taxon>
        <taxon>Nectriaceae</taxon>
        <taxon>Fusarium</taxon>
        <taxon>Fusarium lateritium species complex</taxon>
    </lineage>
</organism>
<dbReference type="AlphaFoldDB" id="A0A8H4U114"/>
<dbReference type="OrthoDB" id="5422579at2759"/>
<name>A0A8H4U114_9HYPO</name>
<dbReference type="Pfam" id="PF13095">
    <property type="entry name" value="FTA2"/>
    <property type="match status" value="1"/>
</dbReference>
<evidence type="ECO:0000313" key="2">
    <source>
        <dbReference type="Proteomes" id="UP000622797"/>
    </source>
</evidence>
<dbReference type="InterPro" id="IPR025213">
    <property type="entry name" value="Sim4_Fta2"/>
</dbReference>
<dbReference type="EMBL" id="JABEXW010000226">
    <property type="protein sequence ID" value="KAF4967672.1"/>
    <property type="molecule type" value="Genomic_DNA"/>
</dbReference>
<sequence length="476" mass="54591">MPNRRVSSAIPRKLPPCDGPKLDIFPYHKSRIQWLERLDNQDDEVTSSQGYVFRAIIRGREYTIKVFKFFDPLTSDHFWGPLLGEDTPLDTAAYYTDPFYAECRAYGRIREASTRTLKPDIAVPCHGFLFLQPKDQEALYDRNVDLGQDDIDPNYQMSTIGGFKARAIVKDVASSDSGVHTRNLNKILGRIVSMNKGGIYNMDIRIDNFRDGKLVDFGSSWTEPHACMDNLGRRAVLRSKFADREMFDEMVKEEEIPNPRQVKGISLLVGYLRDSDAEDWDTLRNGYLRNALAGAPDIEHVSLQTDYCDMDDTGGEGMDHFVSLFDIFPIDRWTKIRHLGLSSIQVTQENLVSFLAKMPPTLRSVELSFLGFLSGQGHYKGLLGDIRDQLDWRNRPIDERIKIQLKIVYNQRYYGRCVCLDKEVQEYVYGDGPPPFKKGMVCDSCIARGTGTQKDDFNPHWERPFDSLKNLRMLGY</sequence>
<proteinExistence type="predicted"/>
<dbReference type="Proteomes" id="UP000622797">
    <property type="component" value="Unassembled WGS sequence"/>
</dbReference>
<reference evidence="1" key="1">
    <citation type="journal article" date="2020" name="BMC Genomics">
        <title>Correction to: Identification and distribution of gene clusters required for synthesis of sphingolipid metabolism inhibitors in diverse species of the filamentous fungus Fusarium.</title>
        <authorList>
            <person name="Kim H.S."/>
            <person name="Lohmar J.M."/>
            <person name="Busman M."/>
            <person name="Brown D.W."/>
            <person name="Naumann T.A."/>
            <person name="Divon H.H."/>
            <person name="Lysoe E."/>
            <person name="Uhlig S."/>
            <person name="Proctor R.H."/>
        </authorList>
    </citation>
    <scope>NUCLEOTIDE SEQUENCE</scope>
    <source>
        <strain evidence="1">NRRL 20472</strain>
    </source>
</reference>
<reference evidence="1" key="2">
    <citation type="submission" date="2020-05" db="EMBL/GenBank/DDBJ databases">
        <authorList>
            <person name="Kim H.-S."/>
            <person name="Proctor R.H."/>
            <person name="Brown D.W."/>
        </authorList>
    </citation>
    <scope>NUCLEOTIDE SEQUENCE</scope>
    <source>
        <strain evidence="1">NRRL 20472</strain>
    </source>
</reference>
<keyword evidence="2" id="KW-1185">Reference proteome</keyword>
<accession>A0A8H4U114</accession>
<evidence type="ECO:0000313" key="1">
    <source>
        <dbReference type="EMBL" id="KAF4967672.1"/>
    </source>
</evidence>